<comment type="similarity">
    <text evidence="2">Belongs to the major facilitator superfamily. Monocarboxylate porter (TC 2.A.1.13) family.</text>
</comment>
<keyword evidence="3" id="KW-0812">Transmembrane</keyword>
<feature type="transmembrane region" description="Helical" evidence="3">
    <location>
        <begin position="193"/>
        <end position="213"/>
    </location>
</feature>
<dbReference type="AlphaFoldDB" id="I8TMJ7"/>
<dbReference type="PANTHER" id="PTHR11360:SF130">
    <property type="entry name" value="MAJOR FACILITATOR SUPERFAMILY (MFS) PROFILE DOMAIN-CONTAINING PROTEIN-RELATED"/>
    <property type="match status" value="1"/>
</dbReference>
<feature type="transmembrane region" description="Helical" evidence="3">
    <location>
        <begin position="333"/>
        <end position="353"/>
    </location>
</feature>
<evidence type="ECO:0000256" key="1">
    <source>
        <dbReference type="ARBA" id="ARBA00004141"/>
    </source>
</evidence>
<dbReference type="InterPro" id="IPR050327">
    <property type="entry name" value="Proton-linked_MCT"/>
</dbReference>
<dbReference type="SUPFAM" id="SSF103473">
    <property type="entry name" value="MFS general substrate transporter"/>
    <property type="match status" value="1"/>
</dbReference>
<evidence type="ECO:0000256" key="3">
    <source>
        <dbReference type="SAM" id="Phobius"/>
    </source>
</evidence>
<gene>
    <name evidence="4" type="ORF">Ao3042_08766</name>
</gene>
<protein>
    <submittedName>
        <fullName evidence="4">Monocarboxylate transporter</fullName>
    </submittedName>
</protein>
<dbReference type="InterPro" id="IPR036259">
    <property type="entry name" value="MFS_trans_sf"/>
</dbReference>
<keyword evidence="3" id="KW-0472">Membrane</keyword>
<keyword evidence="3" id="KW-1133">Transmembrane helix</keyword>
<feature type="transmembrane region" description="Helical" evidence="3">
    <location>
        <begin position="359"/>
        <end position="384"/>
    </location>
</feature>
<evidence type="ECO:0000313" key="5">
    <source>
        <dbReference type="Proteomes" id="UP000002812"/>
    </source>
</evidence>
<dbReference type="Pfam" id="PF07690">
    <property type="entry name" value="MFS_1"/>
    <property type="match status" value="1"/>
</dbReference>
<sequence length="458" mass="48797">MSKSQSNTLPVVGVAAYVGSDGPGQSGAIMLKAIDTVNREKKSNPQSINASVSDTSGVLPPPDGGLHAWAQVVSGHFVVALTWGYAASFGVFQNHYETTLPQTPSDISWIGGVQVFCIYFISTLSGRATDAGMARLVVGVGAVLLLLGTFMTSLATKYWQIFLAQGICTGIGQGLMWLPSITLISTYFVRLRVFAVTAAATGTSTGGMIFPAMIQHLTPKIGFPWAIRCMGFVVLFMVIVTLALLRPRLPPRKSGPLVEWSAFKEPAYMLFTFGVFLLYWTLYFAFFYIQVYATEELGLSEEAGVNLIIVTNALRIPIRPAFGYLADRHIGPLNCLIPWVALCGILMFCWAAVHTVAELYVFAVFYGLASAAAMALFAGTVPSLTKDLDKIGTRVGMALSIMSVGPLTGPSVAGALIARTGGGYLASQMWAGATLIVAALALVGARFIISGPHLQAKL</sequence>
<organism evidence="4 5">
    <name type="scientific">Aspergillus oryzae (strain 3.042)</name>
    <name type="common">Yellow koji mold</name>
    <dbReference type="NCBI Taxonomy" id="1160506"/>
    <lineage>
        <taxon>Eukaryota</taxon>
        <taxon>Fungi</taxon>
        <taxon>Dikarya</taxon>
        <taxon>Ascomycota</taxon>
        <taxon>Pezizomycotina</taxon>
        <taxon>Eurotiomycetes</taxon>
        <taxon>Eurotiomycetidae</taxon>
        <taxon>Eurotiales</taxon>
        <taxon>Aspergillaceae</taxon>
        <taxon>Aspergillus</taxon>
        <taxon>Aspergillus subgen. Circumdati</taxon>
    </lineage>
</organism>
<feature type="transmembrane region" description="Helical" evidence="3">
    <location>
        <begin position="68"/>
        <end position="87"/>
    </location>
</feature>
<proteinExistence type="inferred from homology"/>
<feature type="transmembrane region" description="Helical" evidence="3">
    <location>
        <begin position="161"/>
        <end position="181"/>
    </location>
</feature>
<dbReference type="GO" id="GO:0016020">
    <property type="term" value="C:membrane"/>
    <property type="evidence" value="ECO:0007669"/>
    <property type="project" value="UniProtKB-SubCell"/>
</dbReference>
<dbReference type="Gene3D" id="1.20.1250.20">
    <property type="entry name" value="MFS general substrate transporter like domains"/>
    <property type="match status" value="2"/>
</dbReference>
<feature type="transmembrane region" description="Helical" evidence="3">
    <location>
        <begin position="396"/>
        <end position="417"/>
    </location>
</feature>
<dbReference type="HOGENOM" id="CLU_001265_1_1_1"/>
<comment type="caution">
    <text evidence="4">The sequence shown here is derived from an EMBL/GenBank/DDBJ whole genome shotgun (WGS) entry which is preliminary data.</text>
</comment>
<feature type="transmembrane region" description="Helical" evidence="3">
    <location>
        <begin position="266"/>
        <end position="291"/>
    </location>
</feature>
<feature type="transmembrane region" description="Helical" evidence="3">
    <location>
        <begin position="107"/>
        <end position="124"/>
    </location>
</feature>
<dbReference type="InterPro" id="IPR011701">
    <property type="entry name" value="MFS"/>
</dbReference>
<dbReference type="EMBL" id="AKHY01000182">
    <property type="protein sequence ID" value="EIT75128.1"/>
    <property type="molecule type" value="Genomic_DNA"/>
</dbReference>
<dbReference type="PANTHER" id="PTHR11360">
    <property type="entry name" value="MONOCARBOXYLATE TRANSPORTER"/>
    <property type="match status" value="1"/>
</dbReference>
<dbReference type="GO" id="GO:0022857">
    <property type="term" value="F:transmembrane transporter activity"/>
    <property type="evidence" value="ECO:0007669"/>
    <property type="project" value="InterPro"/>
</dbReference>
<reference evidence="4 5" key="1">
    <citation type="journal article" date="2012" name="Eukaryot. Cell">
        <title>Draft genome sequence of Aspergillus oryzae strain 3.042.</title>
        <authorList>
            <person name="Zhao G."/>
            <person name="Yao Y."/>
            <person name="Qi W."/>
            <person name="Wang C."/>
            <person name="Hou L."/>
            <person name="Zeng B."/>
            <person name="Cao X."/>
        </authorList>
    </citation>
    <scope>NUCLEOTIDE SEQUENCE [LARGE SCALE GENOMIC DNA]</scope>
    <source>
        <strain evidence="4 5">3.042</strain>
    </source>
</reference>
<feature type="transmembrane region" description="Helical" evidence="3">
    <location>
        <begin position="429"/>
        <end position="449"/>
    </location>
</feature>
<evidence type="ECO:0000256" key="2">
    <source>
        <dbReference type="ARBA" id="ARBA00006727"/>
    </source>
</evidence>
<accession>I8TMJ7</accession>
<evidence type="ECO:0000313" key="4">
    <source>
        <dbReference type="EMBL" id="EIT75128.1"/>
    </source>
</evidence>
<reference evidence="5" key="2">
    <citation type="submission" date="2012-06" db="EMBL/GenBank/DDBJ databases">
        <title>Comparative genomic analyses of Aspergillus oryzae 3.042 and A. oryzae RIB40 for soy-sauce fermentation.</title>
        <authorList>
            <person name="Zhao G."/>
            <person name="Hou L."/>
            <person name="Wang C."/>
            <person name="Cao X."/>
        </authorList>
    </citation>
    <scope>NUCLEOTIDE SEQUENCE [LARGE SCALE GENOMIC DNA]</scope>
    <source>
        <strain evidence="5">3.042</strain>
    </source>
</reference>
<feature type="transmembrane region" description="Helical" evidence="3">
    <location>
        <begin position="136"/>
        <end position="155"/>
    </location>
</feature>
<dbReference type="OrthoDB" id="6499973at2759"/>
<feature type="transmembrane region" description="Helical" evidence="3">
    <location>
        <begin position="225"/>
        <end position="245"/>
    </location>
</feature>
<comment type="subcellular location">
    <subcellularLocation>
        <location evidence="1">Membrane</location>
        <topology evidence="1">Multi-pass membrane protein</topology>
    </subcellularLocation>
</comment>
<dbReference type="Proteomes" id="UP000002812">
    <property type="component" value="Unassembled WGS sequence"/>
</dbReference>
<name>I8TMJ7_ASPO3</name>